<dbReference type="InterPro" id="IPR050087">
    <property type="entry name" value="AON_synthase_class-II"/>
</dbReference>
<dbReference type="GO" id="GO:0016740">
    <property type="term" value="F:transferase activity"/>
    <property type="evidence" value="ECO:0007669"/>
    <property type="project" value="UniProtKB-KW"/>
</dbReference>
<dbReference type="InterPro" id="IPR015421">
    <property type="entry name" value="PyrdxlP-dep_Trfase_major"/>
</dbReference>
<feature type="non-terminal residue" evidence="6">
    <location>
        <position position="1"/>
    </location>
</feature>
<evidence type="ECO:0000259" key="5">
    <source>
        <dbReference type="Pfam" id="PF00155"/>
    </source>
</evidence>
<evidence type="ECO:0000256" key="3">
    <source>
        <dbReference type="ARBA" id="ARBA00022679"/>
    </source>
</evidence>
<dbReference type="GO" id="GO:0030170">
    <property type="term" value="F:pyridoxal phosphate binding"/>
    <property type="evidence" value="ECO:0007669"/>
    <property type="project" value="InterPro"/>
</dbReference>
<dbReference type="InterPro" id="IPR004839">
    <property type="entry name" value="Aminotransferase_I/II_large"/>
</dbReference>
<organism evidence="6 7">
    <name type="scientific">Basidiobolus meristosporus CBS 931.73</name>
    <dbReference type="NCBI Taxonomy" id="1314790"/>
    <lineage>
        <taxon>Eukaryota</taxon>
        <taxon>Fungi</taxon>
        <taxon>Fungi incertae sedis</taxon>
        <taxon>Zoopagomycota</taxon>
        <taxon>Entomophthoromycotina</taxon>
        <taxon>Basidiobolomycetes</taxon>
        <taxon>Basidiobolales</taxon>
        <taxon>Basidiobolaceae</taxon>
        <taxon>Basidiobolus</taxon>
    </lineage>
</organism>
<gene>
    <name evidence="6" type="ORF">K493DRAFT_258088</name>
</gene>
<dbReference type="AlphaFoldDB" id="A0A1Y1YKB1"/>
<keyword evidence="7" id="KW-1185">Reference proteome</keyword>
<dbReference type="GO" id="GO:0009102">
    <property type="term" value="P:biotin biosynthetic process"/>
    <property type="evidence" value="ECO:0007669"/>
    <property type="project" value="TreeGrafter"/>
</dbReference>
<comment type="caution">
    <text evidence="6">The sequence shown here is derived from an EMBL/GenBank/DDBJ whole genome shotgun (WGS) entry which is preliminary data.</text>
</comment>
<dbReference type="InterPro" id="IPR015424">
    <property type="entry name" value="PyrdxlP-dep_Trfase"/>
</dbReference>
<dbReference type="SUPFAM" id="SSF53383">
    <property type="entry name" value="PLP-dependent transferases"/>
    <property type="match status" value="1"/>
</dbReference>
<evidence type="ECO:0000313" key="6">
    <source>
        <dbReference type="EMBL" id="ORX98460.1"/>
    </source>
</evidence>
<comment type="cofactor">
    <cofactor evidence="1">
        <name>pyridoxal 5'-phosphate</name>
        <dbReference type="ChEBI" id="CHEBI:597326"/>
    </cofactor>
</comment>
<accession>A0A1Y1YKB1</accession>
<keyword evidence="4" id="KW-0663">Pyridoxal phosphate</keyword>
<evidence type="ECO:0000256" key="4">
    <source>
        <dbReference type="ARBA" id="ARBA00022898"/>
    </source>
</evidence>
<dbReference type="STRING" id="1314790.A0A1Y1YKB1"/>
<keyword evidence="3" id="KW-0808">Transferase</keyword>
<dbReference type="EMBL" id="MCFE01000113">
    <property type="protein sequence ID" value="ORX98460.1"/>
    <property type="molecule type" value="Genomic_DNA"/>
</dbReference>
<dbReference type="InterPro" id="IPR015422">
    <property type="entry name" value="PyrdxlP-dep_Trfase_small"/>
</dbReference>
<dbReference type="Proteomes" id="UP000193498">
    <property type="component" value="Unassembled WGS sequence"/>
</dbReference>
<dbReference type="OrthoDB" id="2382073at2759"/>
<evidence type="ECO:0000256" key="2">
    <source>
        <dbReference type="ARBA" id="ARBA00010008"/>
    </source>
</evidence>
<dbReference type="Gene3D" id="3.40.640.10">
    <property type="entry name" value="Type I PLP-dependent aspartate aminotransferase-like (Major domain)"/>
    <property type="match status" value="1"/>
</dbReference>
<evidence type="ECO:0000256" key="1">
    <source>
        <dbReference type="ARBA" id="ARBA00001933"/>
    </source>
</evidence>
<comment type="similarity">
    <text evidence="2">Belongs to the class-II pyridoxal-phosphate-dependent aminotransferase family. BioF subfamily.</text>
</comment>
<dbReference type="InParanoid" id="A0A1Y1YKB1"/>
<name>A0A1Y1YKB1_9FUNG</name>
<dbReference type="Gene3D" id="3.90.1150.10">
    <property type="entry name" value="Aspartate Aminotransferase, domain 1"/>
    <property type="match status" value="1"/>
</dbReference>
<reference evidence="6 7" key="1">
    <citation type="submission" date="2016-07" db="EMBL/GenBank/DDBJ databases">
        <title>Pervasive Adenine N6-methylation of Active Genes in Fungi.</title>
        <authorList>
            <consortium name="DOE Joint Genome Institute"/>
            <person name="Mondo S.J."/>
            <person name="Dannebaum R.O."/>
            <person name="Kuo R.C."/>
            <person name="Labutti K."/>
            <person name="Haridas S."/>
            <person name="Kuo A."/>
            <person name="Salamov A."/>
            <person name="Ahrendt S.R."/>
            <person name="Lipzen A."/>
            <person name="Sullivan W."/>
            <person name="Andreopoulos W.B."/>
            <person name="Clum A."/>
            <person name="Lindquist E."/>
            <person name="Daum C."/>
            <person name="Ramamoorthy G.K."/>
            <person name="Gryganskyi A."/>
            <person name="Culley D."/>
            <person name="Magnuson J.K."/>
            <person name="James T.Y."/>
            <person name="O'Malley M.A."/>
            <person name="Stajich J.E."/>
            <person name="Spatafora J.W."/>
            <person name="Visel A."/>
            <person name="Grigoriev I.V."/>
        </authorList>
    </citation>
    <scope>NUCLEOTIDE SEQUENCE [LARGE SCALE GENOMIC DNA]</scope>
    <source>
        <strain evidence="6 7">CBS 931.73</strain>
    </source>
</reference>
<dbReference type="PANTHER" id="PTHR13693">
    <property type="entry name" value="CLASS II AMINOTRANSFERASE/8-AMINO-7-OXONONANOATE SYNTHASE"/>
    <property type="match status" value="1"/>
</dbReference>
<evidence type="ECO:0000313" key="7">
    <source>
        <dbReference type="Proteomes" id="UP000193498"/>
    </source>
</evidence>
<proteinExistence type="inferred from homology"/>
<feature type="domain" description="Aminotransferase class I/classII large" evidence="5">
    <location>
        <begin position="29"/>
        <end position="372"/>
    </location>
</feature>
<protein>
    <submittedName>
        <fullName evidence="6">8-amino-7-oxononanoate synthase</fullName>
    </submittedName>
</protein>
<dbReference type="Pfam" id="PF00155">
    <property type="entry name" value="Aminotran_1_2"/>
    <property type="match status" value="1"/>
</dbReference>
<dbReference type="PANTHER" id="PTHR13693:SF77">
    <property type="entry name" value="8-AMINO-7-OXONONANOATE SYNTHASE"/>
    <property type="match status" value="1"/>
</dbReference>
<sequence>MSLEKQLAKIISRRDALSLTRSLVVSPKDSVDFSSNDYLGLSCNPKLQAMFRDELNSHMSALGATGSRLLDGNSEFAERLEQEIAEFHLAEDALLFNSGYDANLSMFATLPQPGDVVLFDEYIHASVHDGMRASRTKRRLSFRHNDVKHLEELLGRIEMDVNVFVAVEGVYSMDGDLARLKEIVQLKKIRPFYIIVDEAHSTGLFGDQGRGYVNELGLEEEVFARLHTFGKAMGAHGAVVLGSTLLKKYLINYARPLIYSTFMPHHSLVAIQCSYRILREDGEKLQRQVRSLIRRFRQNVAIPKELLLDSESSIQGIIVPGNDRCKQFSQYLNAKGFNVKPIRSPTVPAGRERVRICIHAHNTKHEIDALLKEVETYFRGESTTIHAKL</sequence>